<proteinExistence type="predicted"/>
<dbReference type="Pfam" id="PF00095">
    <property type="entry name" value="WAP"/>
    <property type="match status" value="2"/>
</dbReference>
<name>A0A3B3T385_9TELE</name>
<dbReference type="InterPro" id="IPR036645">
    <property type="entry name" value="Elafin-like_sf"/>
</dbReference>
<dbReference type="SUPFAM" id="SSF57256">
    <property type="entry name" value="Elafin-like"/>
    <property type="match status" value="2"/>
</dbReference>
<dbReference type="Gene3D" id="4.10.75.10">
    <property type="entry name" value="Elafin-like"/>
    <property type="match status" value="2"/>
</dbReference>
<evidence type="ECO:0000259" key="1">
    <source>
        <dbReference type="SMART" id="SM00217"/>
    </source>
</evidence>
<dbReference type="AlphaFoldDB" id="A0A3B3T385"/>
<organism evidence="2 3">
    <name type="scientific">Paramormyrops kingsleyae</name>
    <dbReference type="NCBI Taxonomy" id="1676925"/>
    <lineage>
        <taxon>Eukaryota</taxon>
        <taxon>Metazoa</taxon>
        <taxon>Chordata</taxon>
        <taxon>Craniata</taxon>
        <taxon>Vertebrata</taxon>
        <taxon>Euteleostomi</taxon>
        <taxon>Actinopterygii</taxon>
        <taxon>Neopterygii</taxon>
        <taxon>Teleostei</taxon>
        <taxon>Osteoglossocephala</taxon>
        <taxon>Osteoglossomorpha</taxon>
        <taxon>Osteoglossiformes</taxon>
        <taxon>Mormyridae</taxon>
        <taxon>Paramormyrops</taxon>
    </lineage>
</organism>
<reference evidence="2" key="2">
    <citation type="submission" date="2025-09" db="UniProtKB">
        <authorList>
            <consortium name="Ensembl"/>
        </authorList>
    </citation>
    <scope>IDENTIFICATION</scope>
</reference>
<dbReference type="GO" id="GO:0030414">
    <property type="term" value="F:peptidase inhibitor activity"/>
    <property type="evidence" value="ECO:0007669"/>
    <property type="project" value="InterPro"/>
</dbReference>
<dbReference type="GO" id="GO:0005576">
    <property type="term" value="C:extracellular region"/>
    <property type="evidence" value="ECO:0007669"/>
    <property type="project" value="InterPro"/>
</dbReference>
<dbReference type="STRING" id="1676925.ENSPKIP00000037319"/>
<evidence type="ECO:0000313" key="2">
    <source>
        <dbReference type="Ensembl" id="ENSPKIP00000037319.1"/>
    </source>
</evidence>
<sequence length="157" mass="16841">IKVNSISLFNETVSFIIQGWDVITSGPILWLSYLVGKPGTCPRSMGELPSKSFCTCDNECPGKMKCCAFNFSYCDLPALGKPVPCRITKAGDTICTANKDCPKGWKCCSNGCGHLCAPPATGNVGKERSNGFWWMTCLSLGPARSNLFLSPGILDCA</sequence>
<reference evidence="2" key="1">
    <citation type="submission" date="2025-08" db="UniProtKB">
        <authorList>
            <consortium name="Ensembl"/>
        </authorList>
    </citation>
    <scope>IDENTIFICATION</scope>
</reference>
<dbReference type="Ensembl" id="ENSPKIT00000018282.1">
    <property type="protein sequence ID" value="ENSPKIP00000037319.1"/>
    <property type="gene ID" value="ENSPKIG00000015549.1"/>
</dbReference>
<feature type="domain" description="WAP" evidence="1">
    <location>
        <begin position="81"/>
        <end position="120"/>
    </location>
</feature>
<dbReference type="SMART" id="SM00217">
    <property type="entry name" value="WAP"/>
    <property type="match status" value="2"/>
</dbReference>
<dbReference type="InterPro" id="IPR008197">
    <property type="entry name" value="WAP_dom"/>
</dbReference>
<keyword evidence="3" id="KW-1185">Reference proteome</keyword>
<dbReference type="PRINTS" id="PR00003">
    <property type="entry name" value="4DISULPHCORE"/>
</dbReference>
<accession>A0A3B3T385</accession>
<feature type="domain" description="WAP" evidence="1">
    <location>
        <begin position="37"/>
        <end position="78"/>
    </location>
</feature>
<evidence type="ECO:0000313" key="3">
    <source>
        <dbReference type="Proteomes" id="UP000261540"/>
    </source>
</evidence>
<dbReference type="Proteomes" id="UP000261540">
    <property type="component" value="Unplaced"/>
</dbReference>
<protein>
    <recommendedName>
        <fullName evidence="1">WAP domain-containing protein</fullName>
    </recommendedName>
</protein>